<dbReference type="PANTHER" id="PTHR42847:SF4">
    <property type="entry name" value="ALKANESULFONATE MONOOXYGENASE-RELATED"/>
    <property type="match status" value="1"/>
</dbReference>
<dbReference type="PANTHER" id="PTHR42847">
    <property type="entry name" value="ALKANESULFONATE MONOOXYGENASE"/>
    <property type="match status" value="1"/>
</dbReference>
<feature type="domain" description="Luciferase-like" evidence="5">
    <location>
        <begin position="66"/>
        <end position="327"/>
    </location>
</feature>
<evidence type="ECO:0000256" key="4">
    <source>
        <dbReference type="ARBA" id="ARBA00023033"/>
    </source>
</evidence>
<evidence type="ECO:0000313" key="7">
    <source>
        <dbReference type="Proteomes" id="UP000429644"/>
    </source>
</evidence>
<dbReference type="GO" id="GO:0008726">
    <property type="term" value="F:alkanesulfonate monooxygenase activity"/>
    <property type="evidence" value="ECO:0007669"/>
    <property type="project" value="TreeGrafter"/>
</dbReference>
<gene>
    <name evidence="6" type="ORF">GB882_03025</name>
</gene>
<reference evidence="6 7" key="1">
    <citation type="submission" date="2019-10" db="EMBL/GenBank/DDBJ databases">
        <title>Georgenia wutianyii sp. nov. and Georgenia yuyongxinii sp. nov. isolated from plateau pika (Ochotona curzoniae) in the Qinghai-Tibet plateau of China.</title>
        <authorList>
            <person name="Tian Z."/>
        </authorList>
    </citation>
    <scope>NUCLEOTIDE SEQUENCE [LARGE SCALE GENOMIC DNA]</scope>
    <source>
        <strain evidence="6 7">JCM 15130</strain>
    </source>
</reference>
<dbReference type="Proteomes" id="UP000429644">
    <property type="component" value="Unassembled WGS sequence"/>
</dbReference>
<dbReference type="SUPFAM" id="SSF51679">
    <property type="entry name" value="Bacterial luciferase-like"/>
    <property type="match status" value="1"/>
</dbReference>
<protein>
    <submittedName>
        <fullName evidence="6">LLM class flavin-dependent oxidoreductase</fullName>
    </submittedName>
</protein>
<evidence type="ECO:0000256" key="2">
    <source>
        <dbReference type="ARBA" id="ARBA00022643"/>
    </source>
</evidence>
<dbReference type="InterPro" id="IPR036661">
    <property type="entry name" value="Luciferase-like_sf"/>
</dbReference>
<evidence type="ECO:0000313" key="6">
    <source>
        <dbReference type="EMBL" id="MPV87628.1"/>
    </source>
</evidence>
<dbReference type="Gene3D" id="3.20.20.30">
    <property type="entry name" value="Luciferase-like domain"/>
    <property type="match status" value="1"/>
</dbReference>
<sequence>VQTCTWAPTTTLRAKLFRKGDPSLATTVDQTELMQAGGGSELTAAFQESVGALDGLIDNLLVPQRWYGTANNGPSSFDVFAMSTLFAACTTKMKIISAIHPGFTLPAVVAKWGATMDRLSGGRWGINVVSGWKVSEFASFGADLVSHDDRYARSAEFIDILRRAWSSESVAYQGEYYSVDDLIIDPGPLGELEVFQGGQSEAAMEMGAKHSDWMFLNGGSPEKIEGIITQVRKRAANEGREVRFAVTASPVCRSTDKAAWNEIDTMVGAIDWDAVNSRRKMTDSVGMWSDWDSKLAALDMNEGYATGLIGSPDTILTKVEELKEIGVGMLHLSLGDPAFNRHVLPHLHAV</sequence>
<feature type="non-terminal residue" evidence="6">
    <location>
        <position position="1"/>
    </location>
</feature>
<keyword evidence="3" id="KW-0560">Oxidoreductase</keyword>
<dbReference type="AlphaFoldDB" id="A0A7J9USR6"/>
<comment type="caution">
    <text evidence="6">The sequence shown here is derived from an EMBL/GenBank/DDBJ whole genome shotgun (WGS) entry which is preliminary data.</text>
</comment>
<dbReference type="EMBL" id="WHPD01000662">
    <property type="protein sequence ID" value="MPV87628.1"/>
    <property type="molecule type" value="Genomic_DNA"/>
</dbReference>
<evidence type="ECO:0000259" key="5">
    <source>
        <dbReference type="Pfam" id="PF00296"/>
    </source>
</evidence>
<proteinExistence type="predicted"/>
<evidence type="ECO:0000256" key="3">
    <source>
        <dbReference type="ARBA" id="ARBA00023002"/>
    </source>
</evidence>
<dbReference type="InterPro" id="IPR011251">
    <property type="entry name" value="Luciferase-like_dom"/>
</dbReference>
<organism evidence="6 7">
    <name type="scientific">Georgenia ruanii</name>
    <dbReference type="NCBI Taxonomy" id="348442"/>
    <lineage>
        <taxon>Bacteria</taxon>
        <taxon>Bacillati</taxon>
        <taxon>Actinomycetota</taxon>
        <taxon>Actinomycetes</taxon>
        <taxon>Micrococcales</taxon>
        <taxon>Bogoriellaceae</taxon>
        <taxon>Georgenia</taxon>
    </lineage>
</organism>
<name>A0A7J9USR6_9MICO</name>
<keyword evidence="1" id="KW-0285">Flavoprotein</keyword>
<accession>A0A7J9USR6</accession>
<dbReference type="GO" id="GO:0046306">
    <property type="term" value="P:alkanesulfonate catabolic process"/>
    <property type="evidence" value="ECO:0007669"/>
    <property type="project" value="TreeGrafter"/>
</dbReference>
<evidence type="ECO:0000256" key="1">
    <source>
        <dbReference type="ARBA" id="ARBA00022630"/>
    </source>
</evidence>
<keyword evidence="7" id="KW-1185">Reference proteome</keyword>
<keyword evidence="2" id="KW-0288">FMN</keyword>
<keyword evidence="4" id="KW-0503">Monooxygenase</keyword>
<dbReference type="Pfam" id="PF00296">
    <property type="entry name" value="Bac_luciferase"/>
    <property type="match status" value="1"/>
</dbReference>
<dbReference type="InterPro" id="IPR050172">
    <property type="entry name" value="SsuD_RutA_monooxygenase"/>
</dbReference>